<reference evidence="11 12" key="1">
    <citation type="journal article" date="2024" name="G3 (Bethesda)">
        <title>Genome assembly of Hibiscus sabdariffa L. provides insights into metabolisms of medicinal natural products.</title>
        <authorList>
            <person name="Kim T."/>
        </authorList>
    </citation>
    <scope>NUCLEOTIDE SEQUENCE [LARGE SCALE GENOMIC DNA]</scope>
    <source>
        <strain evidence="11">TK-2024</strain>
        <tissue evidence="11">Old leaves</tissue>
    </source>
</reference>
<feature type="transmembrane region" description="Helical" evidence="10">
    <location>
        <begin position="256"/>
        <end position="280"/>
    </location>
</feature>
<evidence type="ECO:0000256" key="8">
    <source>
        <dbReference type="ARBA" id="ARBA00025100"/>
    </source>
</evidence>
<feature type="transmembrane region" description="Helical" evidence="10">
    <location>
        <begin position="186"/>
        <end position="204"/>
    </location>
</feature>
<proteinExistence type="inferred from homology"/>
<protein>
    <recommendedName>
        <fullName evidence="13">Auxin efflux carrier</fullName>
    </recommendedName>
</protein>
<evidence type="ECO:0000256" key="7">
    <source>
        <dbReference type="ARBA" id="ARBA00023294"/>
    </source>
</evidence>
<dbReference type="InterPro" id="IPR045033">
    <property type="entry name" value="PILS1/3/4/5/7"/>
</dbReference>
<keyword evidence="12" id="KW-1185">Reference proteome</keyword>
<evidence type="ECO:0000313" key="11">
    <source>
        <dbReference type="EMBL" id="KAK9024066.1"/>
    </source>
</evidence>
<dbReference type="PANTHER" id="PTHR31651">
    <property type="match status" value="1"/>
</dbReference>
<keyword evidence="3 10" id="KW-0812">Transmembrane</keyword>
<dbReference type="Proteomes" id="UP001396334">
    <property type="component" value="Unassembled WGS sequence"/>
</dbReference>
<feature type="transmembrane region" description="Helical" evidence="10">
    <location>
        <begin position="5"/>
        <end position="22"/>
    </location>
</feature>
<evidence type="ECO:0000256" key="4">
    <source>
        <dbReference type="ARBA" id="ARBA00022824"/>
    </source>
</evidence>
<gene>
    <name evidence="11" type="ORF">V6N11_004247</name>
</gene>
<feature type="transmembrane region" description="Helical" evidence="10">
    <location>
        <begin position="292"/>
        <end position="315"/>
    </location>
</feature>
<evidence type="ECO:0000256" key="9">
    <source>
        <dbReference type="ARBA" id="ARBA00025752"/>
    </source>
</evidence>
<feature type="transmembrane region" description="Helical" evidence="10">
    <location>
        <begin position="42"/>
        <end position="65"/>
    </location>
</feature>
<dbReference type="PANTHER" id="PTHR31651:SF20">
    <property type="entry name" value="EFFLUX CARRIER FAMILY PROTEIN, PUTATIVE-RELATED"/>
    <property type="match status" value="1"/>
</dbReference>
<evidence type="ECO:0000256" key="3">
    <source>
        <dbReference type="ARBA" id="ARBA00022692"/>
    </source>
</evidence>
<keyword evidence="6 10" id="KW-0472">Membrane</keyword>
<comment type="caution">
    <text evidence="11">The sequence shown here is derived from an EMBL/GenBank/DDBJ whole genome shotgun (WGS) entry which is preliminary data.</text>
</comment>
<feature type="transmembrane region" description="Helical" evidence="10">
    <location>
        <begin position="327"/>
        <end position="348"/>
    </location>
</feature>
<evidence type="ECO:0008006" key="13">
    <source>
        <dbReference type="Google" id="ProtNLM"/>
    </source>
</evidence>
<comment type="function">
    <text evidence="8">Involved in cellular auxin homeostasis by regulating auxin metabolism. Regulates intracellular auxin accumulation at the endoplasmic reticulum and thus auxin availability for nuclear auxin signaling.</text>
</comment>
<name>A0ABR2SGB1_9ROSI</name>
<evidence type="ECO:0000256" key="1">
    <source>
        <dbReference type="ARBA" id="ARBA00004477"/>
    </source>
</evidence>
<keyword evidence="7" id="KW-0927">Auxin signaling pathway</keyword>
<comment type="subcellular location">
    <subcellularLocation>
        <location evidence="1">Endoplasmic reticulum membrane</location>
        <topology evidence="1">Multi-pass membrane protein</topology>
    </subcellularLocation>
</comment>
<evidence type="ECO:0000256" key="6">
    <source>
        <dbReference type="ARBA" id="ARBA00023136"/>
    </source>
</evidence>
<organism evidence="11 12">
    <name type="scientific">Hibiscus sabdariffa</name>
    <name type="common">roselle</name>
    <dbReference type="NCBI Taxonomy" id="183260"/>
    <lineage>
        <taxon>Eukaryota</taxon>
        <taxon>Viridiplantae</taxon>
        <taxon>Streptophyta</taxon>
        <taxon>Embryophyta</taxon>
        <taxon>Tracheophyta</taxon>
        <taxon>Spermatophyta</taxon>
        <taxon>Magnoliopsida</taxon>
        <taxon>eudicotyledons</taxon>
        <taxon>Gunneridae</taxon>
        <taxon>Pentapetalae</taxon>
        <taxon>rosids</taxon>
        <taxon>malvids</taxon>
        <taxon>Malvales</taxon>
        <taxon>Malvaceae</taxon>
        <taxon>Malvoideae</taxon>
        <taxon>Hibiscus</taxon>
    </lineage>
</organism>
<keyword evidence="5 10" id="KW-1133">Transmembrane helix</keyword>
<evidence type="ECO:0000313" key="12">
    <source>
        <dbReference type="Proteomes" id="UP001396334"/>
    </source>
</evidence>
<sequence length="349" mass="37753">MGFVNLFIAALMPVLKIVYYVFTPALTATSLAETVTLEGFITLWFMPLNLLLSFVFGSVLAWFLIKITKTPKHIQGIVIACCSAGVCQESNNPFGDAAICSMHARPYAALSLAIGSVYMWSYVYGMVQLYANSSISETLARSSTELTALPSTNGHNFDGTIPQMSASKKILQRMKIISEKVDLKKVFAPTAIAAVVGFIIGIVSPIRKLLIGNKAPLRVIDSSAYILGEAAIPCVTLIMGANLLRGLKGSDVSRTVIIGIIGVRNMLLPLIGIGVVKAALHLGLVASDNKLYQFVLMLQFAVPPAMAVGTMTQYFELGQCESSVIMLWSYVVAAFSFTLWSTLFMWILA</sequence>
<dbReference type="Pfam" id="PF03547">
    <property type="entry name" value="Mem_trans"/>
    <property type="match status" value="1"/>
</dbReference>
<keyword evidence="2" id="KW-0813">Transport</keyword>
<evidence type="ECO:0000256" key="5">
    <source>
        <dbReference type="ARBA" id="ARBA00022989"/>
    </source>
</evidence>
<evidence type="ECO:0000256" key="10">
    <source>
        <dbReference type="SAM" id="Phobius"/>
    </source>
</evidence>
<comment type="similarity">
    <text evidence="9">Belongs to the auxin efflux carrier (TC 2.A.69.2) family.</text>
</comment>
<dbReference type="EMBL" id="JBBPBN010000015">
    <property type="protein sequence ID" value="KAK9024066.1"/>
    <property type="molecule type" value="Genomic_DNA"/>
</dbReference>
<dbReference type="InterPro" id="IPR004776">
    <property type="entry name" value="Mem_transp_PIN-like"/>
</dbReference>
<evidence type="ECO:0000256" key="2">
    <source>
        <dbReference type="ARBA" id="ARBA00022448"/>
    </source>
</evidence>
<accession>A0ABR2SGB1</accession>
<feature type="transmembrane region" description="Helical" evidence="10">
    <location>
        <begin position="224"/>
        <end position="244"/>
    </location>
</feature>
<keyword evidence="4" id="KW-0256">Endoplasmic reticulum</keyword>